<dbReference type="Proteomes" id="UP000011676">
    <property type="component" value="Unassembled WGS sequence"/>
</dbReference>
<evidence type="ECO:0000313" key="1">
    <source>
        <dbReference type="EMBL" id="EMC21994.1"/>
    </source>
</evidence>
<protein>
    <submittedName>
        <fullName evidence="1">Uncharacterized protein</fullName>
    </submittedName>
</protein>
<name>A0A829BGV3_STRMG</name>
<comment type="caution">
    <text evidence="1">The sequence shown here is derived from an EMBL/GenBank/DDBJ whole genome shotgun (WGS) entry which is preliminary data.</text>
</comment>
<proteinExistence type="predicted"/>
<evidence type="ECO:0000313" key="2">
    <source>
        <dbReference type="Proteomes" id="UP000011676"/>
    </source>
</evidence>
<dbReference type="AlphaFoldDB" id="A0A829BGV3"/>
<dbReference type="EMBL" id="AHSR01000046">
    <property type="protein sequence ID" value="EMC21994.1"/>
    <property type="molecule type" value="Genomic_DNA"/>
</dbReference>
<dbReference type="RefSeq" id="WP_002283717.1">
    <property type="nucleotide sequence ID" value="NZ_AHSR01000046.1"/>
</dbReference>
<reference evidence="1 2" key="1">
    <citation type="journal article" date="2013" name="Mol. Biol. Evol.">
        <title>Evolutionary and population genomics of the cavity causing bacteria Streptococcus mutans.</title>
        <authorList>
            <person name="Cornejo O.E."/>
            <person name="Lefebure T."/>
            <person name="Pavinski Bitar P.D."/>
            <person name="Lang P."/>
            <person name="Richards V.P."/>
            <person name="Eilertson K."/>
            <person name="Do T."/>
            <person name="Beighton D."/>
            <person name="Zeng L."/>
            <person name="Ahn S.J."/>
            <person name="Burne R.A."/>
            <person name="Siepel A."/>
            <person name="Bustamante C.D."/>
            <person name="Stanhope M.J."/>
        </authorList>
    </citation>
    <scope>NUCLEOTIDE SEQUENCE [LARGE SCALE GENOMIC DNA]</scope>
    <source>
        <strain evidence="1 2">SM6</strain>
    </source>
</reference>
<sequence length="70" mass="8056">LFAQCRSRVQFIKIQRASTSKGKIEVLTKSHKTLGETISLTQLVARVQFINVLMTLLDYYSNKKKGKFHL</sequence>
<accession>A0A829BGV3</accession>
<feature type="non-terminal residue" evidence="1">
    <location>
        <position position="1"/>
    </location>
</feature>
<organism evidence="1 2">
    <name type="scientific">Streptococcus mutans SM6</name>
    <dbReference type="NCBI Taxonomy" id="857119"/>
    <lineage>
        <taxon>Bacteria</taxon>
        <taxon>Bacillati</taxon>
        <taxon>Bacillota</taxon>
        <taxon>Bacilli</taxon>
        <taxon>Lactobacillales</taxon>
        <taxon>Streptococcaceae</taxon>
        <taxon>Streptococcus</taxon>
    </lineage>
</organism>
<gene>
    <name evidence="1" type="ORF">SMU82_09182</name>
</gene>